<evidence type="ECO:0000313" key="1">
    <source>
        <dbReference type="EMBL" id="KAI4353742.1"/>
    </source>
</evidence>
<protein>
    <submittedName>
        <fullName evidence="1">Uncharacterized protein</fullName>
    </submittedName>
</protein>
<accession>A0ACB9PYC4</accession>
<sequence>MSLFFTLFLLQTCIAQKQEACVPSSCGKITNIKHPFRLKHDPPNYGNPSYELACENNITVLNLHSGRYYVESINYNNFTIRLVDPGVQQNDCSSTPRYFLYKANFSYSYSESGSDAYEYDDLFEHVIYLNCSNLVSDDPEYVDTASCLN</sequence>
<evidence type="ECO:0000313" key="2">
    <source>
        <dbReference type="Proteomes" id="UP000828941"/>
    </source>
</evidence>
<proteinExistence type="predicted"/>
<dbReference type="EMBL" id="CM039427">
    <property type="protein sequence ID" value="KAI4353742.1"/>
    <property type="molecule type" value="Genomic_DNA"/>
</dbReference>
<dbReference type="Proteomes" id="UP000828941">
    <property type="component" value="Chromosome 2"/>
</dbReference>
<comment type="caution">
    <text evidence="1">The sequence shown here is derived from an EMBL/GenBank/DDBJ whole genome shotgun (WGS) entry which is preliminary data.</text>
</comment>
<gene>
    <name evidence="1" type="ORF">L6164_002671</name>
</gene>
<keyword evidence="2" id="KW-1185">Reference proteome</keyword>
<organism evidence="1 2">
    <name type="scientific">Bauhinia variegata</name>
    <name type="common">Purple orchid tree</name>
    <name type="synonym">Phanera variegata</name>
    <dbReference type="NCBI Taxonomy" id="167791"/>
    <lineage>
        <taxon>Eukaryota</taxon>
        <taxon>Viridiplantae</taxon>
        <taxon>Streptophyta</taxon>
        <taxon>Embryophyta</taxon>
        <taxon>Tracheophyta</taxon>
        <taxon>Spermatophyta</taxon>
        <taxon>Magnoliopsida</taxon>
        <taxon>eudicotyledons</taxon>
        <taxon>Gunneridae</taxon>
        <taxon>Pentapetalae</taxon>
        <taxon>rosids</taxon>
        <taxon>fabids</taxon>
        <taxon>Fabales</taxon>
        <taxon>Fabaceae</taxon>
        <taxon>Cercidoideae</taxon>
        <taxon>Cercideae</taxon>
        <taxon>Bauhiniinae</taxon>
        <taxon>Bauhinia</taxon>
    </lineage>
</organism>
<name>A0ACB9PYC4_BAUVA</name>
<reference evidence="1 2" key="1">
    <citation type="journal article" date="2022" name="DNA Res.">
        <title>Chromosomal-level genome assembly of the orchid tree Bauhinia variegata (Leguminosae; Cercidoideae) supports the allotetraploid origin hypothesis of Bauhinia.</title>
        <authorList>
            <person name="Zhong Y."/>
            <person name="Chen Y."/>
            <person name="Zheng D."/>
            <person name="Pang J."/>
            <person name="Liu Y."/>
            <person name="Luo S."/>
            <person name="Meng S."/>
            <person name="Qian L."/>
            <person name="Wei D."/>
            <person name="Dai S."/>
            <person name="Zhou R."/>
        </authorList>
    </citation>
    <scope>NUCLEOTIDE SEQUENCE [LARGE SCALE GENOMIC DNA]</scope>
    <source>
        <strain evidence="1">BV-YZ2020</strain>
    </source>
</reference>